<reference evidence="1" key="2">
    <citation type="journal article" date="2022" name="New Phytol.">
        <title>Evolutionary transition to the ectomycorrhizal habit in the genomes of a hyperdiverse lineage of mushroom-forming fungi.</title>
        <authorList>
            <person name="Looney B."/>
            <person name="Miyauchi S."/>
            <person name="Morin E."/>
            <person name="Drula E."/>
            <person name="Courty P.E."/>
            <person name="Kohler A."/>
            <person name="Kuo A."/>
            <person name="LaButti K."/>
            <person name="Pangilinan J."/>
            <person name="Lipzen A."/>
            <person name="Riley R."/>
            <person name="Andreopoulos W."/>
            <person name="He G."/>
            <person name="Johnson J."/>
            <person name="Nolan M."/>
            <person name="Tritt A."/>
            <person name="Barry K.W."/>
            <person name="Grigoriev I.V."/>
            <person name="Nagy L.G."/>
            <person name="Hibbett D."/>
            <person name="Henrissat B."/>
            <person name="Matheny P.B."/>
            <person name="Labbe J."/>
            <person name="Martin F.M."/>
        </authorList>
    </citation>
    <scope>NUCLEOTIDE SEQUENCE</scope>
    <source>
        <strain evidence="1">FP105234-sp</strain>
    </source>
</reference>
<accession>A0ACB8RQ13</accession>
<evidence type="ECO:0000313" key="1">
    <source>
        <dbReference type="EMBL" id="KAI0045892.1"/>
    </source>
</evidence>
<protein>
    <submittedName>
        <fullName evidence="1">Uncharacterized protein</fullName>
    </submittedName>
</protein>
<keyword evidence="2" id="KW-1185">Reference proteome</keyword>
<comment type="caution">
    <text evidence="1">The sequence shown here is derived from an EMBL/GenBank/DDBJ whole genome shotgun (WGS) entry which is preliminary data.</text>
</comment>
<reference evidence="1" key="1">
    <citation type="submission" date="2021-02" db="EMBL/GenBank/DDBJ databases">
        <authorList>
            <consortium name="DOE Joint Genome Institute"/>
            <person name="Ahrendt S."/>
            <person name="Looney B.P."/>
            <person name="Miyauchi S."/>
            <person name="Morin E."/>
            <person name="Drula E."/>
            <person name="Courty P.E."/>
            <person name="Chicoki N."/>
            <person name="Fauchery L."/>
            <person name="Kohler A."/>
            <person name="Kuo A."/>
            <person name="Labutti K."/>
            <person name="Pangilinan J."/>
            <person name="Lipzen A."/>
            <person name="Riley R."/>
            <person name="Andreopoulos W."/>
            <person name="He G."/>
            <person name="Johnson J."/>
            <person name="Barry K.W."/>
            <person name="Grigoriev I.V."/>
            <person name="Nagy L."/>
            <person name="Hibbett D."/>
            <person name="Henrissat B."/>
            <person name="Matheny P.B."/>
            <person name="Labbe J."/>
            <person name="Martin F."/>
        </authorList>
    </citation>
    <scope>NUCLEOTIDE SEQUENCE</scope>
    <source>
        <strain evidence="1">FP105234-sp</strain>
    </source>
</reference>
<organism evidence="1 2">
    <name type="scientific">Auriscalpium vulgare</name>
    <dbReference type="NCBI Taxonomy" id="40419"/>
    <lineage>
        <taxon>Eukaryota</taxon>
        <taxon>Fungi</taxon>
        <taxon>Dikarya</taxon>
        <taxon>Basidiomycota</taxon>
        <taxon>Agaricomycotina</taxon>
        <taxon>Agaricomycetes</taxon>
        <taxon>Russulales</taxon>
        <taxon>Auriscalpiaceae</taxon>
        <taxon>Auriscalpium</taxon>
    </lineage>
</organism>
<proteinExistence type="predicted"/>
<sequence length="418" mass="45490">MSSVISLSTTTAAPVASDATAVSDSGPVQLSFPAYLRNAALSSRFAHLTLDDAGERRRPPAVSSKKVLRRGDNEGKRWVRRKENDHFAGNPHIAVPSRRDLEPMRPTVHATFPVPLPPYLPRSVPAPAASLPMTDAQAASAGRFALSLRGMRKALRRAGPRTQALVRGVEEELTQWLEGVQVVTSPDDGAQLEFPGREVGGQDGVREVQRSAARLVWWIEDDAWARYVVHCCARFHEVVSFSKDTPTHRLTYLLRPNVTRPDPISLPSLVTPPTSDLDLSSYDSDLVSSLSDIPSDALSDIVSEADLPPQSVLSDVASDAGEADVESGSVASLRRSVTREADAWSVDADSLASAEEDTPRPRRAAAFRTRVWDRTARSGSSPSRSPARRMPLRRPAVTLAKPAVNAKSGQSFYEYLFN</sequence>
<dbReference type="EMBL" id="MU275939">
    <property type="protein sequence ID" value="KAI0045892.1"/>
    <property type="molecule type" value="Genomic_DNA"/>
</dbReference>
<evidence type="ECO:0000313" key="2">
    <source>
        <dbReference type="Proteomes" id="UP000814033"/>
    </source>
</evidence>
<gene>
    <name evidence="1" type="ORF">FA95DRAFT_1680166</name>
</gene>
<dbReference type="Proteomes" id="UP000814033">
    <property type="component" value="Unassembled WGS sequence"/>
</dbReference>
<name>A0ACB8RQ13_9AGAM</name>